<dbReference type="InterPro" id="IPR020904">
    <property type="entry name" value="Sc_DH/Rdtase_CS"/>
</dbReference>
<dbReference type="Proteomes" id="UP000039324">
    <property type="component" value="Unassembled WGS sequence"/>
</dbReference>
<dbReference type="EMBL" id="OVEO01000004">
    <property type="protein sequence ID" value="SPQ95573.1"/>
    <property type="molecule type" value="Genomic_DNA"/>
</dbReference>
<dbReference type="InterPro" id="IPR036291">
    <property type="entry name" value="NAD(P)-bd_dom_sf"/>
</dbReference>
<dbReference type="SUPFAM" id="SSF51735">
    <property type="entry name" value="NAD(P)-binding Rossmann-fold domains"/>
    <property type="match status" value="1"/>
</dbReference>
<comment type="similarity">
    <text evidence="2">Belongs to the short-chain dehydrogenases/reductases (SDR) family.</text>
</comment>
<evidence type="ECO:0000256" key="2">
    <source>
        <dbReference type="RuleBase" id="RU000363"/>
    </source>
</evidence>
<name>A0A0G4J733_PLABS</name>
<dbReference type="OMA" id="RHIFEND"/>
<gene>
    <name evidence="4" type="ORF">PBRA_003092</name>
    <name evidence="5" type="ORF">PLBR_LOCUS2788</name>
</gene>
<protein>
    <recommendedName>
        <fullName evidence="3">Ketoreductase domain-containing protein</fullName>
    </recommendedName>
</protein>
<dbReference type="InterPro" id="IPR057326">
    <property type="entry name" value="KR_dom"/>
</dbReference>
<dbReference type="PANTHER" id="PTHR43658:SF8">
    <property type="entry name" value="17-BETA-HYDROXYSTEROID DEHYDROGENASE 14-RELATED"/>
    <property type="match status" value="1"/>
</dbReference>
<dbReference type="STRING" id="37360.A0A0G4J733"/>
<accession>A0A0G4J733</accession>
<evidence type="ECO:0000313" key="7">
    <source>
        <dbReference type="Proteomes" id="UP000290189"/>
    </source>
</evidence>
<dbReference type="EMBL" id="CDSF01000144">
    <property type="protein sequence ID" value="CEP03332.1"/>
    <property type="molecule type" value="Genomic_DNA"/>
</dbReference>
<evidence type="ECO:0000313" key="6">
    <source>
        <dbReference type="Proteomes" id="UP000039324"/>
    </source>
</evidence>
<geneLocation type="mitochondrion" evidence="5"/>
<keyword evidence="1" id="KW-0560">Oxidoreductase</keyword>
<dbReference type="Proteomes" id="UP000290189">
    <property type="component" value="Unassembled WGS sequence"/>
</dbReference>
<dbReference type="PANTHER" id="PTHR43658">
    <property type="entry name" value="SHORT-CHAIN DEHYDROGENASE/REDUCTASE"/>
    <property type="match status" value="1"/>
</dbReference>
<reference evidence="5 7" key="2">
    <citation type="submission" date="2018-03" db="EMBL/GenBank/DDBJ databases">
        <authorList>
            <person name="Fogelqvist J."/>
        </authorList>
    </citation>
    <scope>NUCLEOTIDE SEQUENCE [LARGE SCALE GENOMIC DNA]</scope>
</reference>
<dbReference type="SMART" id="SM00822">
    <property type="entry name" value="PKS_KR"/>
    <property type="match status" value="1"/>
</dbReference>
<reference evidence="4 6" key="1">
    <citation type="submission" date="2015-02" db="EMBL/GenBank/DDBJ databases">
        <authorList>
            <person name="Chooi Y.-H."/>
        </authorList>
    </citation>
    <scope>NUCLEOTIDE SEQUENCE [LARGE SCALE GENOMIC DNA]</scope>
    <source>
        <strain evidence="4">E3</strain>
    </source>
</reference>
<organism evidence="4 6">
    <name type="scientific">Plasmodiophora brassicae</name>
    <name type="common">Clubroot disease agent</name>
    <dbReference type="NCBI Taxonomy" id="37360"/>
    <lineage>
        <taxon>Eukaryota</taxon>
        <taxon>Sar</taxon>
        <taxon>Rhizaria</taxon>
        <taxon>Endomyxa</taxon>
        <taxon>Phytomyxea</taxon>
        <taxon>Plasmodiophorida</taxon>
        <taxon>Plasmodiophoridae</taxon>
        <taxon>Plasmodiophora</taxon>
    </lineage>
</organism>
<dbReference type="OrthoDB" id="1274115at2759"/>
<dbReference type="AlphaFoldDB" id="A0A0G4J733"/>
<dbReference type="GO" id="GO:0016491">
    <property type="term" value="F:oxidoreductase activity"/>
    <property type="evidence" value="ECO:0007669"/>
    <property type="project" value="UniProtKB-KW"/>
</dbReference>
<dbReference type="PRINTS" id="PR00080">
    <property type="entry name" value="SDRFAMILY"/>
</dbReference>
<dbReference type="Gene3D" id="3.40.50.720">
    <property type="entry name" value="NAD(P)-binding Rossmann-like Domain"/>
    <property type="match status" value="1"/>
</dbReference>
<keyword evidence="6" id="KW-1185">Reference proteome</keyword>
<evidence type="ECO:0000259" key="3">
    <source>
        <dbReference type="SMART" id="SM00822"/>
    </source>
</evidence>
<dbReference type="Pfam" id="PF00106">
    <property type="entry name" value="adh_short"/>
    <property type="match status" value="1"/>
</dbReference>
<dbReference type="InterPro" id="IPR002347">
    <property type="entry name" value="SDR_fam"/>
</dbReference>
<evidence type="ECO:0000313" key="4">
    <source>
        <dbReference type="EMBL" id="CEP03332.1"/>
    </source>
</evidence>
<sequence length="256" mass="26531">MKVEGNVFVVTGAGSGLGRATCDAIVRRGGRVIALDMNAKAGEELVADHGSAVFFAVANVLDSKAVSGALTAGQSKLGPIRGLVSCAGIGRPRKVLSSKGPHSLEDFQTVINVNLVGTFNVLRLVCEQIAKNPPTGPDQERGVIINVSSVAAKDGQIGQASYSASKAAVDGMNLPLARELAAHGIRVLSIAPGIFITPMAKELSPQVQASLAKQVPFPPRLGNPPEFAALCIAIIENPYLNGESIRLDGSIRMSAM</sequence>
<evidence type="ECO:0000313" key="5">
    <source>
        <dbReference type="EMBL" id="SPQ95573.1"/>
    </source>
</evidence>
<feature type="domain" description="Ketoreductase" evidence="3">
    <location>
        <begin position="6"/>
        <end position="194"/>
    </location>
</feature>
<evidence type="ECO:0000256" key="1">
    <source>
        <dbReference type="ARBA" id="ARBA00023002"/>
    </source>
</evidence>
<dbReference type="PROSITE" id="PS00061">
    <property type="entry name" value="ADH_SHORT"/>
    <property type="match status" value="1"/>
</dbReference>
<proteinExistence type="inferred from homology"/>
<keyword evidence="5" id="KW-0496">Mitochondrion</keyword>
<dbReference type="PRINTS" id="PR00081">
    <property type="entry name" value="GDHRDH"/>
</dbReference>